<accession>A0A0K8P7S5</accession>
<evidence type="ECO:0000313" key="3">
    <source>
        <dbReference type="EMBL" id="GAP38667.1"/>
    </source>
</evidence>
<feature type="region of interest" description="Disordered" evidence="1">
    <location>
        <begin position="99"/>
        <end position="128"/>
    </location>
</feature>
<dbReference type="InterPro" id="IPR002716">
    <property type="entry name" value="PIN_dom"/>
</dbReference>
<dbReference type="STRING" id="1547922.ISF6_5220"/>
<feature type="domain" description="PIN" evidence="2">
    <location>
        <begin position="1"/>
        <end position="97"/>
    </location>
</feature>
<reference evidence="3 4" key="2">
    <citation type="journal article" date="2016" name="Science">
        <title>A bacterium that degrades and assimilates poly(ethylene terephthalate).</title>
        <authorList>
            <person name="Yoshida S."/>
            <person name="Hiraga K."/>
            <person name="Takehana T."/>
            <person name="Taniguchi I."/>
            <person name="Yamaji H."/>
            <person name="Maeda Y."/>
            <person name="Toyohara K."/>
            <person name="Miyamoto K."/>
            <person name="Kimura Y."/>
            <person name="Oda K."/>
        </authorList>
    </citation>
    <scope>NUCLEOTIDE SEQUENCE [LARGE SCALE GENOMIC DNA]</scope>
    <source>
        <strain evidence="4">NBRC 110686 / TISTR 2288 / 201-F6</strain>
    </source>
</reference>
<comment type="caution">
    <text evidence="3">The sequence shown here is derived from an EMBL/GenBank/DDBJ whole genome shotgun (WGS) entry which is preliminary data.</text>
</comment>
<dbReference type="NCBIfam" id="TIGR00305">
    <property type="entry name" value="putative toxin-antitoxin system toxin component, PIN family"/>
    <property type="match status" value="1"/>
</dbReference>
<name>A0A0K8P7S5_PISS1</name>
<reference evidence="4" key="1">
    <citation type="submission" date="2015-07" db="EMBL/GenBank/DDBJ databases">
        <title>Discovery of a poly(ethylene terephthalate assimilation.</title>
        <authorList>
            <person name="Yoshida S."/>
            <person name="Hiraga K."/>
            <person name="Takehana T."/>
            <person name="Taniguchi I."/>
            <person name="Yamaji H."/>
            <person name="Maeda Y."/>
            <person name="Toyohara K."/>
            <person name="Miyamoto K."/>
            <person name="Kimura Y."/>
            <person name="Oda K."/>
        </authorList>
    </citation>
    <scope>NUCLEOTIDE SEQUENCE [LARGE SCALE GENOMIC DNA]</scope>
    <source>
        <strain evidence="4">NBRC 110686 / TISTR 2288 / 201-F6</strain>
    </source>
</reference>
<dbReference type="Proteomes" id="UP000037660">
    <property type="component" value="Unassembled WGS sequence"/>
</dbReference>
<evidence type="ECO:0000259" key="2">
    <source>
        <dbReference type="Pfam" id="PF13470"/>
    </source>
</evidence>
<gene>
    <name evidence="3" type="ORF">ISF6_5220</name>
</gene>
<organism evidence="3 4">
    <name type="scientific">Piscinibacter sakaiensis</name>
    <name type="common">Ideonella sakaiensis</name>
    <dbReference type="NCBI Taxonomy" id="1547922"/>
    <lineage>
        <taxon>Bacteria</taxon>
        <taxon>Pseudomonadati</taxon>
        <taxon>Pseudomonadota</taxon>
        <taxon>Betaproteobacteria</taxon>
        <taxon>Burkholderiales</taxon>
        <taxon>Sphaerotilaceae</taxon>
        <taxon>Piscinibacter</taxon>
    </lineage>
</organism>
<evidence type="ECO:0000256" key="1">
    <source>
        <dbReference type="SAM" id="MobiDB-lite"/>
    </source>
</evidence>
<sequence>MVAGLLWNGPPRRLLQAAIDGEVDLFSSAVLLNELAHTLGYSKFDKRIESFGTSIAALVAQYAALASLVSPASVPRVVANDADDDHVIAAAIAARAELNRHRGSQASAAHRLPSGHRHRHRAEGRRQA</sequence>
<proteinExistence type="predicted"/>
<dbReference type="AlphaFoldDB" id="A0A0K8P7S5"/>
<protein>
    <recommendedName>
        <fullName evidence="2">PIN domain-containing protein</fullName>
    </recommendedName>
</protein>
<dbReference type="InterPro" id="IPR002850">
    <property type="entry name" value="PIN_toxin-like"/>
</dbReference>
<dbReference type="PANTHER" id="PTHR34610">
    <property type="entry name" value="SSL7007 PROTEIN"/>
    <property type="match status" value="1"/>
</dbReference>
<evidence type="ECO:0000313" key="4">
    <source>
        <dbReference type="Proteomes" id="UP000037660"/>
    </source>
</evidence>
<keyword evidence="4" id="KW-1185">Reference proteome</keyword>
<dbReference type="EMBL" id="BBYR01000083">
    <property type="protein sequence ID" value="GAP38667.1"/>
    <property type="molecule type" value="Genomic_DNA"/>
</dbReference>
<dbReference type="Pfam" id="PF13470">
    <property type="entry name" value="PIN_3"/>
    <property type="match status" value="1"/>
</dbReference>
<dbReference type="PANTHER" id="PTHR34610:SF3">
    <property type="entry name" value="SSL7007 PROTEIN"/>
    <property type="match status" value="1"/>
</dbReference>
<feature type="compositionally biased region" description="Basic residues" evidence="1">
    <location>
        <begin position="113"/>
        <end position="128"/>
    </location>
</feature>